<evidence type="ECO:0000313" key="2">
    <source>
        <dbReference type="EMBL" id="KFD73264.1"/>
    </source>
</evidence>
<name>A0A085NUW8_9BILA</name>
<evidence type="ECO:0000313" key="3">
    <source>
        <dbReference type="Proteomes" id="UP000030764"/>
    </source>
</evidence>
<evidence type="ECO:0000313" key="1">
    <source>
        <dbReference type="EMBL" id="KFD51049.1"/>
    </source>
</evidence>
<accession>A0A085NUW8</accession>
<keyword evidence="3" id="KW-1185">Reference proteome</keyword>
<sequence length="46" mass="5313">MASLDERKVRCLTNWLNLETGSAFPSVDCFEQLTDIDQICWLISHL</sequence>
<evidence type="ECO:0008006" key="4">
    <source>
        <dbReference type="Google" id="ProtNLM"/>
    </source>
</evidence>
<reference evidence="2 3" key="1">
    <citation type="journal article" date="2014" name="Nat. Genet.">
        <title>Genome and transcriptome of the porcine whipworm Trichuris suis.</title>
        <authorList>
            <person name="Jex A.R."/>
            <person name="Nejsum P."/>
            <person name="Schwarz E.M."/>
            <person name="Hu L."/>
            <person name="Young N.D."/>
            <person name="Hall R.S."/>
            <person name="Korhonen P.K."/>
            <person name="Liao S."/>
            <person name="Thamsborg S."/>
            <person name="Xia J."/>
            <person name="Xu P."/>
            <person name="Wang S."/>
            <person name="Scheerlinck J.P."/>
            <person name="Hofmann A."/>
            <person name="Sternberg P.W."/>
            <person name="Wang J."/>
            <person name="Gasser R.B."/>
        </authorList>
    </citation>
    <scope>NUCLEOTIDE SEQUENCE [LARGE SCALE GENOMIC DNA]</scope>
    <source>
        <strain evidence="2">DCEP-RM93F</strain>
        <strain evidence="1">DCEP-RM93M</strain>
    </source>
</reference>
<gene>
    <name evidence="1" type="ORF">M513_08090</name>
    <name evidence="2" type="ORF">M514_08090</name>
</gene>
<dbReference type="EMBL" id="KL367474">
    <property type="protein sequence ID" value="KFD73264.1"/>
    <property type="molecule type" value="Genomic_DNA"/>
</dbReference>
<dbReference type="EMBL" id="KL363244">
    <property type="protein sequence ID" value="KFD51049.1"/>
    <property type="molecule type" value="Genomic_DNA"/>
</dbReference>
<dbReference type="Proteomes" id="UP000030758">
    <property type="component" value="Unassembled WGS sequence"/>
</dbReference>
<organism evidence="2">
    <name type="scientific">Trichuris suis</name>
    <name type="common">pig whipworm</name>
    <dbReference type="NCBI Taxonomy" id="68888"/>
    <lineage>
        <taxon>Eukaryota</taxon>
        <taxon>Metazoa</taxon>
        <taxon>Ecdysozoa</taxon>
        <taxon>Nematoda</taxon>
        <taxon>Enoplea</taxon>
        <taxon>Dorylaimia</taxon>
        <taxon>Trichinellida</taxon>
        <taxon>Trichuridae</taxon>
        <taxon>Trichuris</taxon>
    </lineage>
</organism>
<protein>
    <recommendedName>
        <fullName evidence="4">Calponin-homology (CH) domain-containing protein</fullName>
    </recommendedName>
</protein>
<proteinExistence type="predicted"/>
<dbReference type="AlphaFoldDB" id="A0A085NUW8"/>
<dbReference type="Proteomes" id="UP000030764">
    <property type="component" value="Unassembled WGS sequence"/>
</dbReference>